<gene>
    <name evidence="1" type="ORF">SAMN05428642_1021025</name>
</gene>
<dbReference type="Gene3D" id="2.60.120.560">
    <property type="entry name" value="Exo-inulinase, domain 1"/>
    <property type="match status" value="1"/>
</dbReference>
<dbReference type="Proteomes" id="UP000182544">
    <property type="component" value="Unassembled WGS sequence"/>
</dbReference>
<protein>
    <recommendedName>
        <fullName evidence="3">3-keto-disaccharide hydrolase domain-containing protein</fullName>
    </recommendedName>
</protein>
<reference evidence="1 2" key="1">
    <citation type="submission" date="2016-10" db="EMBL/GenBank/DDBJ databases">
        <authorList>
            <person name="de Groot N.N."/>
        </authorList>
    </citation>
    <scope>NUCLEOTIDE SEQUENCE [LARGE SCALE GENOMIC DNA]</scope>
    <source>
        <strain evidence="1 2">DSM 18180</strain>
    </source>
</reference>
<dbReference type="STRING" id="369401.SAMN05428642_1021025"/>
<keyword evidence="2" id="KW-1185">Reference proteome</keyword>
<evidence type="ECO:0008006" key="3">
    <source>
        <dbReference type="Google" id="ProtNLM"/>
    </source>
</evidence>
<name>A0A1K2IKJ7_9FLAO</name>
<evidence type="ECO:0000313" key="1">
    <source>
        <dbReference type="EMBL" id="SFZ92830.1"/>
    </source>
</evidence>
<dbReference type="OrthoDB" id="2634655at2"/>
<evidence type="ECO:0000313" key="2">
    <source>
        <dbReference type="Proteomes" id="UP000182544"/>
    </source>
</evidence>
<dbReference type="RefSeq" id="WP_143144289.1">
    <property type="nucleotide sequence ID" value="NZ_FPKV01000002.1"/>
</dbReference>
<dbReference type="AlphaFoldDB" id="A0A1K2IKJ7"/>
<accession>A0A1K2IKJ7</accession>
<dbReference type="EMBL" id="FPKV01000002">
    <property type="protein sequence ID" value="SFZ92830.1"/>
    <property type="molecule type" value="Genomic_DNA"/>
</dbReference>
<organism evidence="1 2">
    <name type="scientific">Flaviramulus basaltis</name>
    <dbReference type="NCBI Taxonomy" id="369401"/>
    <lineage>
        <taxon>Bacteria</taxon>
        <taxon>Pseudomonadati</taxon>
        <taxon>Bacteroidota</taxon>
        <taxon>Flavobacteriia</taxon>
        <taxon>Flavobacteriales</taxon>
        <taxon>Flavobacteriaceae</taxon>
        <taxon>Flaviramulus</taxon>
    </lineage>
</organism>
<proteinExistence type="predicted"/>
<sequence>MSIAILNFQKGNVSFYDNNWAFSEGTIYKIEQFDGKETLVLNGRAELKKSNFNNGIIEVDILANSKRSFAELSFRKQNGSFEEVYLRMHKSKQPDALQYTPIFNGESNWQLYSEHQAFIEFNELGWNHLRVVVSNTSADVFVNHKKVFTISQLKTDNVFGAVGLFSLFDNRFSNFKVTNSSNNIDSNNKVVERDSTIINQWQISEARLYNVDDSFTDDDFKNLKYFNGKTEVSGLLPISKYVKKTSFGKFENNSEDFVVAQVEVNSEIRQSKRFLFDYSDRVIVYLNGVEMYNGNNAFRSKGPQYMGHLNREANSLNLNLKQGKNILRCIVIERSNGWGIMGKFEDVEGIEGSWQPNYILRKNSI</sequence>